<gene>
    <name evidence="1" type="ORF">GL50803_009045</name>
</gene>
<dbReference type="GeneID" id="5697091"/>
<evidence type="ECO:0000313" key="1">
    <source>
        <dbReference type="EMBL" id="KAE8304813.1"/>
    </source>
</evidence>
<dbReference type="SMR" id="A8BXY7"/>
<sequence>MRIVSFLFLFALYLTTDTTPPQQDASAEGLRSITHNEMLKLGGDLIAIYWDSAAATDQQKETLQDLHNISQAMVVQGLHPIFLIDKQNKANNDAFNLSYFKKLPRLMMHLGEENVTELMEESFNVPNVAAFVLDRIQRGDPEDMYSFVSEEDLLDFYEETDRKPVLLFFTSKMCKTCAANMISIQRLATSLKDNVTTMTVNCDGTLDENNYCSRILMRKFPHLLLLADDVFTNFNGTYTTSNIGSWVINELKEERKEARRKEWAEKSKEIFSSEYYEEVGKNAYDKKGRPKEWPMKPNIRRTVKQMDDLERRIEKLEHNLKDFE</sequence>
<dbReference type="Pfam" id="PF00085">
    <property type="entry name" value="Thioredoxin"/>
    <property type="match status" value="1"/>
</dbReference>
<reference evidence="1 2" key="1">
    <citation type="journal article" date="2007" name="Science">
        <title>Genomic minimalism in the early diverging intestinal parasite Giardia lamblia.</title>
        <authorList>
            <person name="Morrison H.G."/>
            <person name="McArthur A.G."/>
            <person name="Gillin F.D."/>
            <person name="Aley S.B."/>
            <person name="Adam R.D."/>
            <person name="Olsen G.J."/>
            <person name="Best A.A."/>
            <person name="Cande W.Z."/>
            <person name="Chen F."/>
            <person name="Cipriano M.J."/>
            <person name="Davids B.J."/>
            <person name="Dawson S.C."/>
            <person name="Elmendorf H.G."/>
            <person name="Hehl A.B."/>
            <person name="Holder M.E."/>
            <person name="Huse S.M."/>
            <person name="Kim U.U."/>
            <person name="Lasek-Nesselquist E."/>
            <person name="Manning G."/>
            <person name="Nigam A."/>
            <person name="Nixon J.E."/>
            <person name="Palm D."/>
            <person name="Passamaneck N.E."/>
            <person name="Prabhu A."/>
            <person name="Reich C.I."/>
            <person name="Reiner D.S."/>
            <person name="Samuelson J."/>
            <person name="Svard S.G."/>
            <person name="Sogin M.L."/>
        </authorList>
    </citation>
    <scope>NUCLEOTIDE SEQUENCE [LARGE SCALE GENOMIC DNA]</scope>
    <source>
        <strain evidence="1 2">WB C6</strain>
    </source>
</reference>
<dbReference type="Proteomes" id="UP000001548">
    <property type="component" value="Unassembled WGS sequence"/>
</dbReference>
<name>A8BXY7_GIAIC</name>
<proteinExistence type="predicted"/>
<dbReference type="RefSeq" id="XP_001704244.1">
    <property type="nucleotide sequence ID" value="XM_001704192.1"/>
</dbReference>
<evidence type="ECO:0000313" key="2">
    <source>
        <dbReference type="Proteomes" id="UP000001548"/>
    </source>
</evidence>
<accession>A8BXY7</accession>
<dbReference type="InterPro" id="IPR013766">
    <property type="entry name" value="Thioredoxin_domain"/>
</dbReference>
<comment type="caution">
    <text evidence="1">The sequence shown here is derived from an EMBL/GenBank/DDBJ whole genome shotgun (WGS) entry which is preliminary data.</text>
</comment>
<protein>
    <submittedName>
        <fullName evidence="1">Thioredoxin family protein</fullName>
    </submittedName>
</protein>
<dbReference type="AlphaFoldDB" id="A8BXY7"/>
<dbReference type="InterPro" id="IPR036249">
    <property type="entry name" value="Thioredoxin-like_sf"/>
</dbReference>
<organism evidence="1 2">
    <name type="scientific">Giardia intestinalis (strain ATCC 50803 / WB clone C6)</name>
    <name type="common">Giardia lamblia</name>
    <dbReference type="NCBI Taxonomy" id="184922"/>
    <lineage>
        <taxon>Eukaryota</taxon>
        <taxon>Metamonada</taxon>
        <taxon>Diplomonadida</taxon>
        <taxon>Hexamitidae</taxon>
        <taxon>Giardiinae</taxon>
        <taxon>Giardia</taxon>
    </lineage>
</organism>
<dbReference type="EMBL" id="AACB03000001">
    <property type="protein sequence ID" value="KAE8304813.1"/>
    <property type="molecule type" value="Genomic_DNA"/>
</dbReference>
<dbReference type="SUPFAM" id="SSF52833">
    <property type="entry name" value="Thioredoxin-like"/>
    <property type="match status" value="1"/>
</dbReference>
<dbReference type="KEGG" id="gla:GL50803_009045"/>
<dbReference type="HOGENOM" id="CLU_859057_0_0_1"/>
<dbReference type="Gene3D" id="3.40.30.10">
    <property type="entry name" value="Glutaredoxin"/>
    <property type="match status" value="1"/>
</dbReference>
<dbReference type="VEuPathDB" id="GiardiaDB:GL50803_9045"/>
<keyword evidence="2" id="KW-1185">Reference proteome</keyword>
<dbReference type="OMA" id="FTSKMCK"/>